<protein>
    <submittedName>
        <fullName evidence="1">Uncharacterized protein</fullName>
    </submittedName>
</protein>
<organism evidence="1 2">
    <name type="scientific">Bauhinia variegata</name>
    <name type="common">Purple orchid tree</name>
    <name type="synonym">Phanera variegata</name>
    <dbReference type="NCBI Taxonomy" id="167791"/>
    <lineage>
        <taxon>Eukaryota</taxon>
        <taxon>Viridiplantae</taxon>
        <taxon>Streptophyta</taxon>
        <taxon>Embryophyta</taxon>
        <taxon>Tracheophyta</taxon>
        <taxon>Spermatophyta</taxon>
        <taxon>Magnoliopsida</taxon>
        <taxon>eudicotyledons</taxon>
        <taxon>Gunneridae</taxon>
        <taxon>Pentapetalae</taxon>
        <taxon>rosids</taxon>
        <taxon>fabids</taxon>
        <taxon>Fabales</taxon>
        <taxon>Fabaceae</taxon>
        <taxon>Cercidoideae</taxon>
        <taxon>Cercideae</taxon>
        <taxon>Bauhiniinae</taxon>
        <taxon>Bauhinia</taxon>
    </lineage>
</organism>
<reference evidence="1 2" key="1">
    <citation type="journal article" date="2022" name="DNA Res.">
        <title>Chromosomal-level genome assembly of the orchid tree Bauhinia variegata (Leguminosae; Cercidoideae) supports the allotetraploid origin hypothesis of Bauhinia.</title>
        <authorList>
            <person name="Zhong Y."/>
            <person name="Chen Y."/>
            <person name="Zheng D."/>
            <person name="Pang J."/>
            <person name="Liu Y."/>
            <person name="Luo S."/>
            <person name="Meng S."/>
            <person name="Qian L."/>
            <person name="Wei D."/>
            <person name="Dai S."/>
            <person name="Zhou R."/>
        </authorList>
    </citation>
    <scope>NUCLEOTIDE SEQUENCE [LARGE SCALE GENOMIC DNA]</scope>
    <source>
        <strain evidence="1">BV-YZ2020</strain>
    </source>
</reference>
<evidence type="ECO:0000313" key="2">
    <source>
        <dbReference type="Proteomes" id="UP000828941"/>
    </source>
</evidence>
<keyword evidence="2" id="KW-1185">Reference proteome</keyword>
<proteinExistence type="predicted"/>
<dbReference type="EMBL" id="CM039434">
    <property type="protein sequence ID" value="KAI4323124.1"/>
    <property type="molecule type" value="Genomic_DNA"/>
</dbReference>
<evidence type="ECO:0000313" key="1">
    <source>
        <dbReference type="EMBL" id="KAI4323124.1"/>
    </source>
</evidence>
<dbReference type="Proteomes" id="UP000828941">
    <property type="component" value="Chromosome 9"/>
</dbReference>
<sequence>MPRSRGSEVPQRQSPRGPHQLRTSSSDSDPLHHRPITERSPKLGDRRSPRGTQPETLNQKKLGTRIADLESQLGQAQEDLKILKEQLASAEAARKEAQEELEKKAKKPVTPEPEKLQDKCRPANSQEATKTDSRSSKVVPEDNQQETDVFEVPVEKMAIEVTQPGTEMEKETKPFDASAPAAISEPEKPAVDELAVKNDEIVTLKSKLEEKEKEVLSVSNENESLKNQLIETFSKLSSAQAKEEEMTLRMTKVGEDLEASQTNADKLNEKVKSVEGEKEALESEMKKMKVQTEQWKKAADAAAAVLAGGVEMNARISNRCSSMDKHFNGMFETPGGGYNGFVGSPGMADDQDDGYGTGKRKGSGIRMFGELWKKKGNK</sequence>
<gene>
    <name evidence="1" type="ORF">L6164_022754</name>
</gene>
<accession>A0ACB9MI17</accession>
<comment type="caution">
    <text evidence="1">The sequence shown here is derived from an EMBL/GenBank/DDBJ whole genome shotgun (WGS) entry which is preliminary data.</text>
</comment>
<name>A0ACB9MI17_BAUVA</name>